<dbReference type="InterPro" id="IPR042099">
    <property type="entry name" value="ANL_N_sf"/>
</dbReference>
<accession>A0A1Y5TTG2</accession>
<dbReference type="Gene3D" id="3.40.50.12780">
    <property type="entry name" value="N-terminal domain of ligase-like"/>
    <property type="match status" value="1"/>
</dbReference>
<dbReference type="RefSeq" id="WP_085884600.1">
    <property type="nucleotide sequence ID" value="NZ_FWFR01000003.1"/>
</dbReference>
<dbReference type="InterPro" id="IPR020845">
    <property type="entry name" value="AMP-binding_CS"/>
</dbReference>
<dbReference type="EMBL" id="FWFR01000003">
    <property type="protein sequence ID" value="SLN69835.1"/>
    <property type="molecule type" value="Genomic_DNA"/>
</dbReference>
<dbReference type="Pfam" id="PF00501">
    <property type="entry name" value="AMP-binding"/>
    <property type="match status" value="1"/>
</dbReference>
<dbReference type="AlphaFoldDB" id="A0A1Y5TTG2"/>
<evidence type="ECO:0000259" key="1">
    <source>
        <dbReference type="Pfam" id="PF00501"/>
    </source>
</evidence>
<dbReference type="NCBIfam" id="NF009232">
    <property type="entry name" value="PRK12582.1"/>
    <property type="match status" value="1"/>
</dbReference>
<dbReference type="PANTHER" id="PTHR24096:SF420">
    <property type="entry name" value="LONG-CHAIN-FATTY-ACID--COA LIGASE-RELATED"/>
    <property type="match status" value="1"/>
</dbReference>
<dbReference type="OrthoDB" id="9803968at2"/>
<dbReference type="SUPFAM" id="SSF56801">
    <property type="entry name" value="Acetyl-CoA synthetase-like"/>
    <property type="match status" value="1"/>
</dbReference>
<name>A0A1Y5TTG2_9PROT</name>
<evidence type="ECO:0000313" key="2">
    <source>
        <dbReference type="EMBL" id="SLN69835.1"/>
    </source>
</evidence>
<dbReference type="EC" id="6.2.1.3" evidence="2"/>
<dbReference type="PANTHER" id="PTHR24096">
    <property type="entry name" value="LONG-CHAIN-FATTY-ACID--COA LIGASE"/>
    <property type="match status" value="1"/>
</dbReference>
<keyword evidence="2" id="KW-0436">Ligase</keyword>
<sequence>MSSPFASLAFAKPVVDVEPLGGGGMILRSPEPLLPYERHLGEMLRAAAAEAPERDFLCERAGDDGWRRLTYGQARRDIDAVAASLLARGLGHGGAEDARVMILSGNSIDSALLTLGAMQAGVTVVPVSPAYSLMSEDHVKLRTIFRQIRPALVYVEHAPPFAKALAALPMDGIELFYGKTPPADGSDAAPFSELLATTPGPEVEAAFAAIGPDHVGKILFTSGSTGQPKGVLNTQRMMCANQQQILQASPHLAEVPPVIVDWLPWNHTFGGNHNFNLVLKHKGTLYIDEGKPAPGLIEKSVAAYREIAPTHYFNVPGGFALFLPYLESDPAFRDHFFSRLRLIFYAASALPQDLWKRVEALSVAARKERVVMVSSWGATETAPAVTAVHWEIDRAGIIGLPLPGAELKFVPSGEKLEMRVRGPNVTPGYLDRADLTAEAFDADGFYRIGDAGRLADPSAPEKGVVFDGRVSEDFKLTSGTWVHVGALRIAALEAAAPYLQDVVVAGQDRDEIGLIAWPNLAACKTLTGEGEAAAIVASPALRETITAAFAGYNRRNPGASVRIPRLVLQTVPPSIDANEITDKGYINQRAVLEQRAGEVARLFAETPDDAVIVIAD</sequence>
<evidence type="ECO:0000313" key="3">
    <source>
        <dbReference type="Proteomes" id="UP000193200"/>
    </source>
</evidence>
<dbReference type="InParanoid" id="A0A1Y5TTG2"/>
<dbReference type="Proteomes" id="UP000193200">
    <property type="component" value="Unassembled WGS sequence"/>
</dbReference>
<proteinExistence type="predicted"/>
<dbReference type="PROSITE" id="PS00455">
    <property type="entry name" value="AMP_BINDING"/>
    <property type="match status" value="1"/>
</dbReference>
<dbReference type="InterPro" id="IPR000873">
    <property type="entry name" value="AMP-dep_synth/lig_dom"/>
</dbReference>
<organism evidence="2 3">
    <name type="scientific">Oceanibacterium hippocampi</name>
    <dbReference type="NCBI Taxonomy" id="745714"/>
    <lineage>
        <taxon>Bacteria</taxon>
        <taxon>Pseudomonadati</taxon>
        <taxon>Pseudomonadota</taxon>
        <taxon>Alphaproteobacteria</taxon>
        <taxon>Sneathiellales</taxon>
        <taxon>Sneathiellaceae</taxon>
        <taxon>Oceanibacterium</taxon>
    </lineage>
</organism>
<gene>
    <name evidence="2" type="primary">fadD_3</name>
    <name evidence="2" type="ORF">OCH7691_03235</name>
</gene>
<dbReference type="GO" id="GO:0004467">
    <property type="term" value="F:long-chain fatty acid-CoA ligase activity"/>
    <property type="evidence" value="ECO:0007669"/>
    <property type="project" value="UniProtKB-EC"/>
</dbReference>
<feature type="domain" description="AMP-dependent synthetase/ligase" evidence="1">
    <location>
        <begin position="45"/>
        <end position="430"/>
    </location>
</feature>
<reference evidence="2 3" key="1">
    <citation type="submission" date="2017-03" db="EMBL/GenBank/DDBJ databases">
        <authorList>
            <person name="Afonso C.L."/>
            <person name="Miller P.J."/>
            <person name="Scott M.A."/>
            <person name="Spackman E."/>
            <person name="Goraichik I."/>
            <person name="Dimitrov K.M."/>
            <person name="Suarez D.L."/>
            <person name="Swayne D.E."/>
        </authorList>
    </citation>
    <scope>NUCLEOTIDE SEQUENCE [LARGE SCALE GENOMIC DNA]</scope>
    <source>
        <strain evidence="2 3">CECT 7691</strain>
    </source>
</reference>
<protein>
    <submittedName>
        <fullName evidence="2">Long-chain-fatty-acid--CoA ligase</fullName>
        <ecNumber evidence="2">6.2.1.3</ecNumber>
    </submittedName>
</protein>
<keyword evidence="3" id="KW-1185">Reference proteome</keyword>